<dbReference type="Proteomes" id="UP000035642">
    <property type="component" value="Unassembled WGS sequence"/>
</dbReference>
<feature type="repeat" description="ANK" evidence="3">
    <location>
        <begin position="113"/>
        <end position="134"/>
    </location>
</feature>
<dbReference type="SMART" id="SM00248">
    <property type="entry name" value="ANK"/>
    <property type="match status" value="7"/>
</dbReference>
<dbReference type="PANTHER" id="PTHR24173">
    <property type="entry name" value="ANKYRIN REPEAT CONTAINING"/>
    <property type="match status" value="1"/>
</dbReference>
<proteinExistence type="predicted"/>
<feature type="repeat" description="ANK" evidence="3">
    <location>
        <begin position="328"/>
        <end position="360"/>
    </location>
</feature>
<keyword evidence="5" id="KW-1185">Reference proteome</keyword>
<dbReference type="SUPFAM" id="SSF48403">
    <property type="entry name" value="Ankyrin repeat"/>
    <property type="match status" value="1"/>
</dbReference>
<reference evidence="6" key="2">
    <citation type="submission" date="2016-04" db="UniProtKB">
        <authorList>
            <consortium name="WormBaseParasite"/>
        </authorList>
    </citation>
    <scope>IDENTIFICATION</scope>
</reference>
<feature type="transmembrane region" description="Helical" evidence="4">
    <location>
        <begin position="12"/>
        <end position="31"/>
    </location>
</feature>
<evidence type="ECO:0000256" key="1">
    <source>
        <dbReference type="ARBA" id="ARBA00022737"/>
    </source>
</evidence>
<dbReference type="PANTHER" id="PTHR24173:SF74">
    <property type="entry name" value="ANKYRIN REPEAT DOMAIN-CONTAINING PROTEIN 16"/>
    <property type="match status" value="1"/>
</dbReference>
<name>A0A158PAJ4_ANGCA</name>
<dbReference type="AlphaFoldDB" id="A0A158PAJ4"/>
<dbReference type="PROSITE" id="PS50297">
    <property type="entry name" value="ANK_REP_REGION"/>
    <property type="match status" value="2"/>
</dbReference>
<dbReference type="InterPro" id="IPR036770">
    <property type="entry name" value="Ankyrin_rpt-contain_sf"/>
</dbReference>
<dbReference type="InterPro" id="IPR002110">
    <property type="entry name" value="Ankyrin_rpt"/>
</dbReference>
<evidence type="ECO:0000256" key="4">
    <source>
        <dbReference type="SAM" id="Phobius"/>
    </source>
</evidence>
<organism evidence="5 6">
    <name type="scientific">Angiostrongylus cantonensis</name>
    <name type="common">Rat lungworm</name>
    <dbReference type="NCBI Taxonomy" id="6313"/>
    <lineage>
        <taxon>Eukaryota</taxon>
        <taxon>Metazoa</taxon>
        <taxon>Ecdysozoa</taxon>
        <taxon>Nematoda</taxon>
        <taxon>Chromadorea</taxon>
        <taxon>Rhabditida</taxon>
        <taxon>Rhabditina</taxon>
        <taxon>Rhabditomorpha</taxon>
        <taxon>Strongyloidea</taxon>
        <taxon>Metastrongylidae</taxon>
        <taxon>Angiostrongylus</taxon>
    </lineage>
</organism>
<reference evidence="5" key="1">
    <citation type="submission" date="2012-09" db="EMBL/GenBank/DDBJ databases">
        <authorList>
            <person name="Martin A.A."/>
        </authorList>
    </citation>
    <scope>NUCLEOTIDE SEQUENCE</scope>
</reference>
<keyword evidence="2 3" id="KW-0040">ANK repeat</keyword>
<sequence>MYSYSIRFRPKLLVTLFYNITIFEIIVGPMGSFKPLTNNPPIVGEPDHQCEDAVRAARLEHPACLSRLSNEQILIRDELGETVMHRVIRERDYNSAKLLLQKAPVLREMTSLVGETPAHIAIAMGEQQIVELLLCGQLKKTLKAALTRDINGTSILTASVIHGNNVIALWLLRTFGKKLAMLPNNFQMIPLHVAAAQGNIEFVKLATKWFPKSVDARDAFGCTPSAYAVQGGCLSTLEYLVEKAHAAIGCVNRRGQSLLHIASLCGYDKIVRWILNRVDAYMILWRTVDNANAIHCAAFCGSVPILRLLLLPWSRKKRQSVLRLRDGRGNTALHLAANNGHFDAVSYLIMSNADPTDVNAAGLSAQAIATIKGNRQMAAFIAGFRELFRSEHAEVIRRRMRFIEDDQNSLRDSSVQTVEDDLVDHVKILSDEAWTGMGLSAVEHIDRVLDEAEHLEG</sequence>
<evidence type="ECO:0000313" key="6">
    <source>
        <dbReference type="WBParaSite" id="ACAC_0000956301-mRNA-1"/>
    </source>
</evidence>
<keyword evidence="4" id="KW-1133">Transmembrane helix</keyword>
<evidence type="ECO:0000256" key="3">
    <source>
        <dbReference type="PROSITE-ProRule" id="PRU00023"/>
    </source>
</evidence>
<dbReference type="WBParaSite" id="ACAC_0000956301-mRNA-1">
    <property type="protein sequence ID" value="ACAC_0000956301-mRNA-1"/>
    <property type="gene ID" value="ACAC_0000956301"/>
</dbReference>
<dbReference type="Pfam" id="PF12796">
    <property type="entry name" value="Ank_2"/>
    <property type="match status" value="3"/>
</dbReference>
<keyword evidence="4" id="KW-0472">Membrane</keyword>
<dbReference type="STRING" id="6313.A0A158PAJ4"/>
<keyword evidence="4" id="KW-0812">Transmembrane</keyword>
<keyword evidence="1" id="KW-0677">Repeat</keyword>
<evidence type="ECO:0000313" key="5">
    <source>
        <dbReference type="Proteomes" id="UP000035642"/>
    </source>
</evidence>
<evidence type="ECO:0000256" key="2">
    <source>
        <dbReference type="ARBA" id="ARBA00023043"/>
    </source>
</evidence>
<accession>A0A158PAJ4</accession>
<protein>
    <submittedName>
        <fullName evidence="6">ANK_REP_REGION domain-containing protein</fullName>
    </submittedName>
</protein>
<dbReference type="Gene3D" id="1.25.40.20">
    <property type="entry name" value="Ankyrin repeat-containing domain"/>
    <property type="match status" value="1"/>
</dbReference>
<dbReference type="PROSITE" id="PS50088">
    <property type="entry name" value="ANK_REPEAT"/>
    <property type="match status" value="2"/>
</dbReference>